<feature type="active site" evidence="4">
    <location>
        <position position="20"/>
    </location>
</feature>
<dbReference type="InterPro" id="IPR036046">
    <property type="entry name" value="Acylphosphatase-like_dom_sf"/>
</dbReference>
<accession>A0A257LTQ8</accession>
<dbReference type="PANTHER" id="PTHR47268">
    <property type="entry name" value="ACYLPHOSPHATASE"/>
    <property type="match status" value="1"/>
</dbReference>
<dbReference type="NCBIfam" id="NF011000">
    <property type="entry name" value="PRK14426.1"/>
    <property type="match status" value="1"/>
</dbReference>
<dbReference type="InterPro" id="IPR020456">
    <property type="entry name" value="Acylphosphatase"/>
</dbReference>
<dbReference type="Pfam" id="PF00708">
    <property type="entry name" value="Acylphosphatase"/>
    <property type="match status" value="1"/>
</dbReference>
<dbReference type="PROSITE" id="PS51160">
    <property type="entry name" value="ACYLPHOSPHATASE_3"/>
    <property type="match status" value="1"/>
</dbReference>
<dbReference type="EMBL" id="NMUJ01000050">
    <property type="protein sequence ID" value="OYV02810.1"/>
    <property type="molecule type" value="Genomic_DNA"/>
</dbReference>
<evidence type="ECO:0000256" key="1">
    <source>
        <dbReference type="ARBA" id="ARBA00005614"/>
    </source>
</evidence>
<comment type="catalytic activity">
    <reaction evidence="3 4">
        <text>an acyl phosphate + H2O = a carboxylate + phosphate + H(+)</text>
        <dbReference type="Rhea" id="RHEA:14965"/>
        <dbReference type="ChEBI" id="CHEBI:15377"/>
        <dbReference type="ChEBI" id="CHEBI:15378"/>
        <dbReference type="ChEBI" id="CHEBI:29067"/>
        <dbReference type="ChEBI" id="CHEBI:43474"/>
        <dbReference type="ChEBI" id="CHEBI:59918"/>
        <dbReference type="EC" id="3.6.1.7"/>
    </reaction>
</comment>
<dbReference type="InterPro" id="IPR001792">
    <property type="entry name" value="Acylphosphatase-like_dom"/>
</dbReference>
<protein>
    <recommendedName>
        <fullName evidence="2 4">acylphosphatase</fullName>
        <ecNumber evidence="2 4">3.6.1.7</ecNumber>
    </recommendedName>
</protein>
<proteinExistence type="inferred from homology"/>
<dbReference type="Proteomes" id="UP000216312">
    <property type="component" value="Unassembled WGS sequence"/>
</dbReference>
<evidence type="ECO:0000313" key="8">
    <source>
        <dbReference type="Proteomes" id="UP000216312"/>
    </source>
</evidence>
<evidence type="ECO:0000259" key="6">
    <source>
        <dbReference type="PROSITE" id="PS51160"/>
    </source>
</evidence>
<sequence length="93" mass="10793">MSNVRALIIVKGLVQGVGYRWFVERHAKQLGLTGYVHNLPDGNVEVVVEGARSLIEELIRELKVGPRFASVEDVRVTWHPYRGEFNDFRIRFW</sequence>
<dbReference type="Gene3D" id="3.30.70.100">
    <property type="match status" value="1"/>
</dbReference>
<dbReference type="PANTHER" id="PTHR47268:SF4">
    <property type="entry name" value="ACYLPHOSPHATASE"/>
    <property type="match status" value="1"/>
</dbReference>
<name>A0A257LTQ8_UNCW3</name>
<comment type="similarity">
    <text evidence="1 5">Belongs to the acylphosphatase family.</text>
</comment>
<evidence type="ECO:0000256" key="4">
    <source>
        <dbReference type="PROSITE-ProRule" id="PRU00520"/>
    </source>
</evidence>
<evidence type="ECO:0000313" key="7">
    <source>
        <dbReference type="EMBL" id="OYV02810.1"/>
    </source>
</evidence>
<evidence type="ECO:0000256" key="2">
    <source>
        <dbReference type="ARBA" id="ARBA00012150"/>
    </source>
</evidence>
<dbReference type="SUPFAM" id="SSF54975">
    <property type="entry name" value="Acylphosphatase/BLUF domain-like"/>
    <property type="match status" value="1"/>
</dbReference>
<reference evidence="8" key="1">
    <citation type="submission" date="2017-07" db="EMBL/GenBank/DDBJ databases">
        <title>Novel pathways for hydrocarbon cycling and metabolic interdependencies in hydrothermal sediment communities.</title>
        <authorList>
            <person name="Dombrowski N."/>
            <person name="Seitz K."/>
            <person name="Teske A."/>
            <person name="Baker B."/>
        </authorList>
    </citation>
    <scope>NUCLEOTIDE SEQUENCE [LARGE SCALE GENOMIC DNA]</scope>
</reference>
<evidence type="ECO:0000256" key="5">
    <source>
        <dbReference type="RuleBase" id="RU004168"/>
    </source>
</evidence>
<comment type="caution">
    <text evidence="7">The sequence shown here is derived from an EMBL/GenBank/DDBJ whole genome shotgun (WGS) entry which is preliminary data.</text>
</comment>
<feature type="domain" description="Acylphosphatase-like" evidence="6">
    <location>
        <begin position="5"/>
        <end position="92"/>
    </location>
</feature>
<gene>
    <name evidence="7" type="ORF">CGW93_03725</name>
</gene>
<evidence type="ECO:0000256" key="3">
    <source>
        <dbReference type="ARBA" id="ARBA00047645"/>
    </source>
</evidence>
<organism evidence="7 8">
    <name type="scientific">candidate division WOR-3 bacterium 4484_18</name>
    <dbReference type="NCBI Taxonomy" id="2020626"/>
    <lineage>
        <taxon>Bacteria</taxon>
        <taxon>Bacteria division WOR-3</taxon>
    </lineage>
</organism>
<dbReference type="EC" id="3.6.1.7" evidence="2 4"/>
<keyword evidence="4" id="KW-0378">Hydrolase</keyword>
<feature type="active site" evidence="4">
    <location>
        <position position="38"/>
    </location>
</feature>
<dbReference type="AlphaFoldDB" id="A0A257LTQ8"/>
<dbReference type="GO" id="GO:0003998">
    <property type="term" value="F:acylphosphatase activity"/>
    <property type="evidence" value="ECO:0007669"/>
    <property type="project" value="UniProtKB-EC"/>
</dbReference>